<dbReference type="EMBL" id="CP046172">
    <property type="protein sequence ID" value="QIS12413.1"/>
    <property type="molecule type" value="Genomic_DNA"/>
</dbReference>
<feature type="transmembrane region" description="Helical" evidence="9">
    <location>
        <begin position="373"/>
        <end position="395"/>
    </location>
</feature>
<dbReference type="InterPro" id="IPR011701">
    <property type="entry name" value="MFS"/>
</dbReference>
<organism evidence="11 12">
    <name type="scientific">Nocardia arthritidis</name>
    <dbReference type="NCBI Taxonomy" id="228602"/>
    <lineage>
        <taxon>Bacteria</taxon>
        <taxon>Bacillati</taxon>
        <taxon>Actinomycetota</taxon>
        <taxon>Actinomycetes</taxon>
        <taxon>Mycobacteriales</taxon>
        <taxon>Nocardiaceae</taxon>
        <taxon>Nocardia</taxon>
    </lineage>
</organism>
<feature type="transmembrane region" description="Helical" evidence="9">
    <location>
        <begin position="62"/>
        <end position="82"/>
    </location>
</feature>
<feature type="transmembrane region" description="Helical" evidence="9">
    <location>
        <begin position="94"/>
        <end position="113"/>
    </location>
</feature>
<evidence type="ECO:0000313" key="11">
    <source>
        <dbReference type="EMBL" id="QIS12413.1"/>
    </source>
</evidence>
<dbReference type="PANTHER" id="PTHR43528:SF1">
    <property type="entry name" value="ALPHA-KETOGLUTARATE PERMEASE"/>
    <property type="match status" value="1"/>
</dbReference>
<dbReference type="InterPro" id="IPR036259">
    <property type="entry name" value="MFS_trans_sf"/>
</dbReference>
<feature type="transmembrane region" description="Helical" evidence="9">
    <location>
        <begin position="282"/>
        <end position="306"/>
    </location>
</feature>
<reference evidence="11 12" key="1">
    <citation type="journal article" date="2019" name="ACS Chem. Biol.">
        <title>Identification and Mobilization of a Cryptic Antibiotic Biosynthesis Gene Locus from a Human-Pathogenic Nocardia Isolate.</title>
        <authorList>
            <person name="Herisse M."/>
            <person name="Ishida K."/>
            <person name="Porter J.L."/>
            <person name="Howden B."/>
            <person name="Hertweck C."/>
            <person name="Stinear T.P."/>
            <person name="Pidot S.J."/>
        </authorList>
    </citation>
    <scope>NUCLEOTIDE SEQUENCE [LARGE SCALE GENOMIC DNA]</scope>
    <source>
        <strain evidence="11 12">AUSMDU00012717</strain>
    </source>
</reference>
<dbReference type="PANTHER" id="PTHR43528">
    <property type="entry name" value="ALPHA-KETOGLUTARATE PERMEASE"/>
    <property type="match status" value="1"/>
</dbReference>
<feature type="transmembrane region" description="Helical" evidence="9">
    <location>
        <begin position="318"/>
        <end position="339"/>
    </location>
</feature>
<feature type="transmembrane region" description="Helical" evidence="9">
    <location>
        <begin position="199"/>
        <end position="218"/>
    </location>
</feature>
<keyword evidence="12" id="KW-1185">Reference proteome</keyword>
<keyword evidence="8 9" id="KW-0472">Membrane</keyword>
<feature type="transmembrane region" description="Helical" evidence="9">
    <location>
        <begin position="407"/>
        <end position="426"/>
    </location>
</feature>
<evidence type="ECO:0000256" key="4">
    <source>
        <dbReference type="ARBA" id="ARBA00022475"/>
    </source>
</evidence>
<evidence type="ECO:0000256" key="9">
    <source>
        <dbReference type="SAM" id="Phobius"/>
    </source>
</evidence>
<dbReference type="InterPro" id="IPR051084">
    <property type="entry name" value="H+-coupled_symporters"/>
</dbReference>
<keyword evidence="3" id="KW-0813">Transport</keyword>
<dbReference type="RefSeq" id="WP_167475102.1">
    <property type="nucleotide sequence ID" value="NZ_CP046172.1"/>
</dbReference>
<evidence type="ECO:0000256" key="6">
    <source>
        <dbReference type="ARBA" id="ARBA00022847"/>
    </source>
</evidence>
<gene>
    <name evidence="11" type="ORF">F5544_22760</name>
</gene>
<dbReference type="GO" id="GO:0005886">
    <property type="term" value="C:plasma membrane"/>
    <property type="evidence" value="ECO:0007669"/>
    <property type="project" value="UniProtKB-SubCell"/>
</dbReference>
<comment type="similarity">
    <text evidence="2">Belongs to the major facilitator superfamily. Metabolite:H+ Symporter (MHS) family (TC 2.A.1.6) family.</text>
</comment>
<keyword evidence="6" id="KW-0769">Symport</keyword>
<comment type="subcellular location">
    <subcellularLocation>
        <location evidence="1">Cell membrane</location>
        <topology evidence="1">Multi-pass membrane protein</topology>
    </subcellularLocation>
</comment>
<evidence type="ECO:0000256" key="5">
    <source>
        <dbReference type="ARBA" id="ARBA00022692"/>
    </source>
</evidence>
<proteinExistence type="inferred from homology"/>
<feature type="transmembrane region" description="Helical" evidence="9">
    <location>
        <begin position="159"/>
        <end position="187"/>
    </location>
</feature>
<feature type="domain" description="Major facilitator superfamily (MFS) profile" evidence="10">
    <location>
        <begin position="24"/>
        <end position="429"/>
    </location>
</feature>
<dbReference type="Gene3D" id="1.20.1250.20">
    <property type="entry name" value="MFS general substrate transporter like domains"/>
    <property type="match status" value="1"/>
</dbReference>
<evidence type="ECO:0000313" key="12">
    <source>
        <dbReference type="Proteomes" id="UP000503540"/>
    </source>
</evidence>
<feature type="transmembrane region" description="Helical" evidence="9">
    <location>
        <begin position="25"/>
        <end position="50"/>
    </location>
</feature>
<evidence type="ECO:0000256" key="2">
    <source>
        <dbReference type="ARBA" id="ARBA00008240"/>
    </source>
</evidence>
<evidence type="ECO:0000256" key="1">
    <source>
        <dbReference type="ARBA" id="ARBA00004651"/>
    </source>
</evidence>
<protein>
    <submittedName>
        <fullName evidence="11">MFS transporter</fullName>
    </submittedName>
</protein>
<dbReference type="Proteomes" id="UP000503540">
    <property type="component" value="Chromosome"/>
</dbReference>
<name>A0A6G9YHI8_9NOCA</name>
<evidence type="ECO:0000259" key="10">
    <source>
        <dbReference type="PROSITE" id="PS50850"/>
    </source>
</evidence>
<evidence type="ECO:0000256" key="8">
    <source>
        <dbReference type="ARBA" id="ARBA00023136"/>
    </source>
</evidence>
<feature type="transmembrane region" description="Helical" evidence="9">
    <location>
        <begin position="345"/>
        <end position="366"/>
    </location>
</feature>
<keyword evidence="5 9" id="KW-0812">Transmembrane</keyword>
<dbReference type="InterPro" id="IPR005829">
    <property type="entry name" value="Sugar_transporter_CS"/>
</dbReference>
<dbReference type="GO" id="GO:0015293">
    <property type="term" value="F:symporter activity"/>
    <property type="evidence" value="ECO:0007669"/>
    <property type="project" value="UniProtKB-KW"/>
</dbReference>
<dbReference type="PROSITE" id="PS50850">
    <property type="entry name" value="MFS"/>
    <property type="match status" value="1"/>
</dbReference>
<dbReference type="Pfam" id="PF07690">
    <property type="entry name" value="MFS_1"/>
    <property type="match status" value="1"/>
</dbReference>
<keyword evidence="4" id="KW-1003">Cell membrane</keyword>
<accession>A0A6G9YHI8</accession>
<evidence type="ECO:0000256" key="7">
    <source>
        <dbReference type="ARBA" id="ARBA00022989"/>
    </source>
</evidence>
<dbReference type="KEGG" id="nah:F5544_22760"/>
<keyword evidence="7 9" id="KW-1133">Transmembrane helix</keyword>
<dbReference type="AlphaFoldDB" id="A0A6G9YHI8"/>
<dbReference type="SUPFAM" id="SSF103473">
    <property type="entry name" value="MFS general substrate transporter"/>
    <property type="match status" value="1"/>
</dbReference>
<dbReference type="InterPro" id="IPR020846">
    <property type="entry name" value="MFS_dom"/>
</dbReference>
<sequence>MTAAISFGGSPAPPGSKVSGSRRELAAATVGAVVESFDWSVYVVFAAFFAPDLFGSDSVGSMLAVYGGFAVGFVARPIGSVVFGRISDRRGRKVALLVSMSIIAMASFAIAVMPGAATIGTWSAVLVIALRIVQGLAYGGEGPTVAAYVAETAPPRRRFLFSAISYGGIMFGSLLVFGAVAILTAWVGADALRDGGWRVAFAAGGLLGLLAVWVRTFAPESAEFERGDRAASRRRSSIASIFRDHPHAVIALFLNTLGGTVSYYFALVYLPKYAAALGVAKAATATGFMTIVLAIVLVGMLVAGALADRFGLLRVIRIGFGLNMIGVLPLTVAMASGLIPFQIAAIGLGLGAATSMAVSNVLGALLMPVEIRAVGTGIVTATTIAAFGGTFPMVAEALTGAGLTRAVPYYVLAAAIAGFAGTFTMTKVRCFTDKLRETIDVRP</sequence>
<feature type="transmembrane region" description="Helical" evidence="9">
    <location>
        <begin position="248"/>
        <end position="270"/>
    </location>
</feature>
<evidence type="ECO:0000256" key="3">
    <source>
        <dbReference type="ARBA" id="ARBA00022448"/>
    </source>
</evidence>
<dbReference type="PROSITE" id="PS00217">
    <property type="entry name" value="SUGAR_TRANSPORT_2"/>
    <property type="match status" value="1"/>
</dbReference>